<evidence type="ECO:0000313" key="1">
    <source>
        <dbReference type="EMBL" id="GFR13776.1"/>
    </source>
</evidence>
<reference evidence="1" key="1">
    <citation type="submission" date="2020-07" db="EMBL/GenBank/DDBJ databases">
        <title>Multicomponent nature underlies the extraordinary mechanical properties of spider dragline silk.</title>
        <authorList>
            <person name="Kono N."/>
            <person name="Nakamura H."/>
            <person name="Mori M."/>
            <person name="Yoshida Y."/>
            <person name="Ohtoshi R."/>
            <person name="Malay A.D."/>
            <person name="Moran D.A.P."/>
            <person name="Tomita M."/>
            <person name="Numata K."/>
            <person name="Arakawa K."/>
        </authorList>
    </citation>
    <scope>NUCLEOTIDE SEQUENCE</scope>
</reference>
<dbReference type="Proteomes" id="UP000887116">
    <property type="component" value="Unassembled WGS sequence"/>
</dbReference>
<evidence type="ECO:0008006" key="3">
    <source>
        <dbReference type="Google" id="ProtNLM"/>
    </source>
</evidence>
<gene>
    <name evidence="1" type="ORF">TNCT_72201</name>
</gene>
<comment type="caution">
    <text evidence="1">The sequence shown here is derived from an EMBL/GenBank/DDBJ whole genome shotgun (WGS) entry which is preliminary data.</text>
</comment>
<keyword evidence="2" id="KW-1185">Reference proteome</keyword>
<name>A0A8X6JNK6_TRICU</name>
<dbReference type="AlphaFoldDB" id="A0A8X6JNK6"/>
<accession>A0A8X6JNK6</accession>
<evidence type="ECO:0000313" key="2">
    <source>
        <dbReference type="Proteomes" id="UP000887116"/>
    </source>
</evidence>
<dbReference type="OrthoDB" id="10017160at2759"/>
<organism evidence="1 2">
    <name type="scientific">Trichonephila clavata</name>
    <name type="common">Joro spider</name>
    <name type="synonym">Nephila clavata</name>
    <dbReference type="NCBI Taxonomy" id="2740835"/>
    <lineage>
        <taxon>Eukaryota</taxon>
        <taxon>Metazoa</taxon>
        <taxon>Ecdysozoa</taxon>
        <taxon>Arthropoda</taxon>
        <taxon>Chelicerata</taxon>
        <taxon>Arachnida</taxon>
        <taxon>Araneae</taxon>
        <taxon>Araneomorphae</taxon>
        <taxon>Entelegynae</taxon>
        <taxon>Araneoidea</taxon>
        <taxon>Nephilidae</taxon>
        <taxon>Trichonephila</taxon>
    </lineage>
</organism>
<dbReference type="EMBL" id="BMAO01017168">
    <property type="protein sequence ID" value="GFR13776.1"/>
    <property type="molecule type" value="Genomic_DNA"/>
</dbReference>
<sequence length="114" mass="13678">MYEDRRWMLLEFERTSGIERRTVHRILRHDLHLRKIAVQWVQLALTEFKRWLCYAIWSDHFARLQQDRDQFLSGIIAIDEFGERAKTNVSPRSGDMLGHQGCRISVRILPQSNR</sequence>
<proteinExistence type="predicted"/>
<protein>
    <recommendedName>
        <fullName evidence="3">Transposase</fullName>
    </recommendedName>
</protein>